<gene>
    <name evidence="2" type="ORF">STHERMO_1608</name>
    <name evidence="1" type="ORF">STHERMO_1631</name>
</gene>
<reference evidence="3 4" key="1">
    <citation type="submission" date="2020-06" db="EMBL/GenBank/DDBJ databases">
        <authorList>
            <person name="Chuat V."/>
        </authorList>
    </citation>
    <scope>NUCLEOTIDE SEQUENCE [LARGE SCALE GENOMIC DNA]</scope>
    <source>
        <strain evidence="2">STH_CIRM_1046</strain>
        <strain evidence="1">STH_CIRM_998</strain>
    </source>
</reference>
<dbReference type="PANTHER" id="PTHR43434:SF25">
    <property type="entry name" value="PHOSPHOGLYCOLATE PHOSPHATASE"/>
    <property type="match status" value="1"/>
</dbReference>
<evidence type="ECO:0000313" key="2">
    <source>
        <dbReference type="EMBL" id="CAD0156731.1"/>
    </source>
</evidence>
<dbReference type="AlphaFoldDB" id="A0A0P6UFI8"/>
<evidence type="ECO:0000313" key="3">
    <source>
        <dbReference type="Proteomes" id="UP000509120"/>
    </source>
</evidence>
<dbReference type="EMBL" id="LR822030">
    <property type="protein sequence ID" value="CAD0156731.1"/>
    <property type="molecule type" value="Genomic_DNA"/>
</dbReference>
<dbReference type="Gene3D" id="3.40.50.1000">
    <property type="entry name" value="HAD superfamily/HAD-like"/>
    <property type="match status" value="1"/>
</dbReference>
<dbReference type="SMR" id="A0A0P6UFI8"/>
<dbReference type="SFLD" id="SFLDG01129">
    <property type="entry name" value="C1.5:_HAD__Beta-PGM__Phosphata"/>
    <property type="match status" value="1"/>
</dbReference>
<name>A0A0P6UFI8_STRTR</name>
<dbReference type="PANTHER" id="PTHR43434">
    <property type="entry name" value="PHOSPHOGLYCOLATE PHOSPHATASE"/>
    <property type="match status" value="1"/>
</dbReference>
<dbReference type="Pfam" id="PF13419">
    <property type="entry name" value="HAD_2"/>
    <property type="match status" value="1"/>
</dbReference>
<protein>
    <submittedName>
        <fullName evidence="1">Hydrolase, haloacid dehalogenase-like family</fullName>
    </submittedName>
</protein>
<proteinExistence type="predicted"/>
<dbReference type="SUPFAM" id="SSF56784">
    <property type="entry name" value="HAD-like"/>
    <property type="match status" value="1"/>
</dbReference>
<dbReference type="eggNOG" id="COG0546">
    <property type="taxonomic scope" value="Bacteria"/>
</dbReference>
<dbReference type="GO" id="GO:0005829">
    <property type="term" value="C:cytosol"/>
    <property type="evidence" value="ECO:0007669"/>
    <property type="project" value="TreeGrafter"/>
</dbReference>
<dbReference type="Proteomes" id="UP000509791">
    <property type="component" value="Chromosome"/>
</dbReference>
<dbReference type="InterPro" id="IPR036412">
    <property type="entry name" value="HAD-like_sf"/>
</dbReference>
<evidence type="ECO:0000313" key="1">
    <source>
        <dbReference type="EMBL" id="CAD0152912.1"/>
    </source>
</evidence>
<accession>A0A0P6UFI8</accession>
<dbReference type="InterPro" id="IPR023214">
    <property type="entry name" value="HAD_sf"/>
</dbReference>
<dbReference type="SFLD" id="SFLDS00003">
    <property type="entry name" value="Haloacid_Dehalogenase"/>
    <property type="match status" value="1"/>
</dbReference>
<dbReference type="Gene3D" id="1.10.150.240">
    <property type="entry name" value="Putative phosphatase, domain 2"/>
    <property type="match status" value="1"/>
</dbReference>
<dbReference type="InterPro" id="IPR006439">
    <property type="entry name" value="HAD-SF_hydro_IA"/>
</dbReference>
<evidence type="ECO:0000313" key="4">
    <source>
        <dbReference type="Proteomes" id="UP000509791"/>
    </source>
</evidence>
<dbReference type="Proteomes" id="UP000509120">
    <property type="component" value="Chromosome"/>
</dbReference>
<dbReference type="NCBIfam" id="TIGR01549">
    <property type="entry name" value="HAD-SF-IA-v1"/>
    <property type="match status" value="1"/>
</dbReference>
<dbReference type="InterPro" id="IPR050155">
    <property type="entry name" value="HAD-like_hydrolase_sf"/>
</dbReference>
<dbReference type="EMBL" id="LR822027">
    <property type="protein sequence ID" value="CAD0152912.1"/>
    <property type="molecule type" value="Genomic_DNA"/>
</dbReference>
<organism evidence="1 4">
    <name type="scientific">Streptococcus thermophilus</name>
    <dbReference type="NCBI Taxonomy" id="1308"/>
    <lineage>
        <taxon>Bacteria</taxon>
        <taxon>Bacillati</taxon>
        <taxon>Bacillota</taxon>
        <taxon>Bacilli</taxon>
        <taxon>Lactobacillales</taxon>
        <taxon>Streptococcaceae</taxon>
        <taxon>Streptococcus</taxon>
    </lineage>
</organism>
<dbReference type="OMA" id="HDAVYQR"/>
<keyword evidence="1" id="KW-0378">Hydrolase</keyword>
<dbReference type="OrthoDB" id="9807630at2"/>
<dbReference type="GO" id="GO:0006281">
    <property type="term" value="P:DNA repair"/>
    <property type="evidence" value="ECO:0007669"/>
    <property type="project" value="TreeGrafter"/>
</dbReference>
<sequence length="201" mass="22691">MKNKQNLTFYAIIKIMNYGDYIWDLGGTLLDNYQISTQAFLATLERFERTAEFQAVYDALKVSTSTAIAMFAPDITDFRTLYKQEEAKHLQEPVLFEGAKDALAKIVAEGGRNFLVSHRNHLVLDILDRVEIAHYFTEVVTSENGFARKPSPDSFLYLIKKYDIKHGLVIGDRQIDIEAGEAAGLDTLLVDGHKSLLEIVT</sequence>
<dbReference type="GO" id="GO:0008967">
    <property type="term" value="F:phosphoglycolate phosphatase activity"/>
    <property type="evidence" value="ECO:0007669"/>
    <property type="project" value="TreeGrafter"/>
</dbReference>
<dbReference type="InterPro" id="IPR041492">
    <property type="entry name" value="HAD_2"/>
</dbReference>
<dbReference type="InterPro" id="IPR023198">
    <property type="entry name" value="PGP-like_dom2"/>
</dbReference>